<keyword evidence="6" id="KW-1185">Reference proteome</keyword>
<protein>
    <recommendedName>
        <fullName evidence="4">RRM domain-containing protein</fullName>
    </recommendedName>
</protein>
<evidence type="ECO:0000256" key="2">
    <source>
        <dbReference type="PROSITE-ProRule" id="PRU00176"/>
    </source>
</evidence>
<feature type="compositionally biased region" description="Basic residues" evidence="3">
    <location>
        <begin position="62"/>
        <end position="71"/>
    </location>
</feature>
<feature type="domain" description="RRM" evidence="4">
    <location>
        <begin position="147"/>
        <end position="225"/>
    </location>
</feature>
<dbReference type="Pfam" id="PF00076">
    <property type="entry name" value="RRM_1"/>
    <property type="match status" value="2"/>
</dbReference>
<dbReference type="EMBL" id="JAQMWT010000685">
    <property type="protein sequence ID" value="KAJ8598173.1"/>
    <property type="molecule type" value="Genomic_DNA"/>
</dbReference>
<evidence type="ECO:0000256" key="1">
    <source>
        <dbReference type="ARBA" id="ARBA00022884"/>
    </source>
</evidence>
<feature type="compositionally biased region" description="Acidic residues" evidence="3">
    <location>
        <begin position="46"/>
        <end position="57"/>
    </location>
</feature>
<dbReference type="SMART" id="SM00360">
    <property type="entry name" value="RRM"/>
    <property type="match status" value="2"/>
</dbReference>
<evidence type="ECO:0000313" key="6">
    <source>
        <dbReference type="Proteomes" id="UP001230188"/>
    </source>
</evidence>
<feature type="domain" description="RRM" evidence="4">
    <location>
        <begin position="245"/>
        <end position="322"/>
    </location>
</feature>
<sequence>MTTTDSAEKKKKKKKEKKKTGEEEEEEVVVEEPKKKKEKKKKAKEDDEEVEEAEVAVEEQKKKNKEKKKKKKSEEAAAAAEEEPAKKKKKKKDESEVAEDNVPPSEDKKKKKKKKSEEPTTKKREAEPVVEKEPEAKKPKTNGDEIRRVFVNNLSWQIDEDTLKNHVADCGEVLSIEFIEDRNTGKFKGMATIEFATAEAATAAVGKKHETEVAGRVMYCRLEKPKPTSATKGSRPLKPKPEGGKKVYCGNLSYDVDDYTIKEFFKDCGTVEKIRWVTDRESGDFKGCGFLEFTATDEADKAIAKQGEYLLGRPVRLDWAEDRPPRS</sequence>
<dbReference type="InterPro" id="IPR000504">
    <property type="entry name" value="RRM_dom"/>
</dbReference>
<reference evidence="5" key="1">
    <citation type="submission" date="2023-01" db="EMBL/GenBank/DDBJ databases">
        <title>Metagenome sequencing of chrysophaentin producing Chrysophaeum taylorii.</title>
        <authorList>
            <person name="Davison J."/>
            <person name="Bewley C."/>
        </authorList>
    </citation>
    <scope>NUCLEOTIDE SEQUENCE</scope>
    <source>
        <strain evidence="5">NIES-1699</strain>
    </source>
</reference>
<dbReference type="PANTHER" id="PTHR23236">
    <property type="entry name" value="EUKARYOTIC TRANSLATION INITIATION FACTOR 4B/4H"/>
    <property type="match status" value="1"/>
</dbReference>
<name>A0AAD7U4Y7_9STRA</name>
<dbReference type="SUPFAM" id="SSF54928">
    <property type="entry name" value="RNA-binding domain, RBD"/>
    <property type="match status" value="2"/>
</dbReference>
<dbReference type="GO" id="GO:0003723">
    <property type="term" value="F:RNA binding"/>
    <property type="evidence" value="ECO:0007669"/>
    <property type="project" value="UniProtKB-UniRule"/>
</dbReference>
<dbReference type="Proteomes" id="UP001230188">
    <property type="component" value="Unassembled WGS sequence"/>
</dbReference>
<dbReference type="AlphaFoldDB" id="A0AAD7U4Y7"/>
<dbReference type="InterPro" id="IPR035979">
    <property type="entry name" value="RBD_domain_sf"/>
</dbReference>
<evidence type="ECO:0000256" key="3">
    <source>
        <dbReference type="SAM" id="MobiDB-lite"/>
    </source>
</evidence>
<dbReference type="PANTHER" id="PTHR23236:SF11">
    <property type="entry name" value="EUKARYOTIC TRANSLATION INITIATION FACTOR 4H"/>
    <property type="match status" value="1"/>
</dbReference>
<feature type="region of interest" description="Disordered" evidence="3">
    <location>
        <begin position="1"/>
        <end position="143"/>
    </location>
</feature>
<comment type="caution">
    <text evidence="5">The sequence shown here is derived from an EMBL/GenBank/DDBJ whole genome shotgun (WGS) entry which is preliminary data.</text>
</comment>
<evidence type="ECO:0000259" key="4">
    <source>
        <dbReference type="PROSITE" id="PS50102"/>
    </source>
</evidence>
<dbReference type="PROSITE" id="PS50102">
    <property type="entry name" value="RRM"/>
    <property type="match status" value="2"/>
</dbReference>
<evidence type="ECO:0000313" key="5">
    <source>
        <dbReference type="EMBL" id="KAJ8598173.1"/>
    </source>
</evidence>
<dbReference type="InterPro" id="IPR012677">
    <property type="entry name" value="Nucleotide-bd_a/b_plait_sf"/>
</dbReference>
<organism evidence="5 6">
    <name type="scientific">Chrysophaeum taylorii</name>
    <dbReference type="NCBI Taxonomy" id="2483200"/>
    <lineage>
        <taxon>Eukaryota</taxon>
        <taxon>Sar</taxon>
        <taxon>Stramenopiles</taxon>
        <taxon>Ochrophyta</taxon>
        <taxon>Pelagophyceae</taxon>
        <taxon>Pelagomonadales</taxon>
        <taxon>Pelagomonadaceae</taxon>
        <taxon>Chrysophaeum</taxon>
    </lineage>
</organism>
<proteinExistence type="predicted"/>
<feature type="compositionally biased region" description="Basic residues" evidence="3">
    <location>
        <begin position="9"/>
        <end position="18"/>
    </location>
</feature>
<gene>
    <name evidence="5" type="ORF">CTAYLR_007358</name>
</gene>
<keyword evidence="1 2" id="KW-0694">RNA-binding</keyword>
<dbReference type="Gene3D" id="3.30.70.330">
    <property type="match status" value="2"/>
</dbReference>
<accession>A0AAD7U4Y7</accession>
<feature type="compositionally biased region" description="Basic and acidic residues" evidence="3">
    <location>
        <begin position="115"/>
        <end position="143"/>
    </location>
</feature>